<sequence>MTIVAKTLDDFSHIVRNHVLNGIEPVHIYYSCDYENIAHNQRVKPDRTYKYSLALISPIQNVFHCGTFNHHLAKEIGETIFNFKGEYGLRPQLFETLELIDGNIVISNYKDLV</sequence>
<comment type="caution">
    <text evidence="1">The sequence shown here is derived from an EMBL/GenBank/DDBJ whole genome shotgun (WGS) entry which is preliminary data.</text>
</comment>
<dbReference type="Proteomes" id="UP001211894">
    <property type="component" value="Unassembled WGS sequence"/>
</dbReference>
<organism evidence="1 2">
    <name type="scientific">Bacillus changyiensis</name>
    <dbReference type="NCBI Taxonomy" id="3004103"/>
    <lineage>
        <taxon>Bacteria</taxon>
        <taxon>Bacillati</taxon>
        <taxon>Bacillota</taxon>
        <taxon>Bacilli</taxon>
        <taxon>Bacillales</taxon>
        <taxon>Bacillaceae</taxon>
        <taxon>Bacillus</taxon>
    </lineage>
</organism>
<proteinExistence type="predicted"/>
<gene>
    <name evidence="1" type="ORF">PJ311_00205</name>
</gene>
<dbReference type="RefSeq" id="WP_271338895.1">
    <property type="nucleotide sequence ID" value="NZ_JAQKAB010000001.1"/>
</dbReference>
<accession>A0ABT4WYA6</accession>
<name>A0ABT4WYA6_9BACI</name>
<evidence type="ECO:0000313" key="2">
    <source>
        <dbReference type="Proteomes" id="UP001211894"/>
    </source>
</evidence>
<dbReference type="EMBL" id="JAQKAB010000001">
    <property type="protein sequence ID" value="MDA7025029.1"/>
    <property type="molecule type" value="Genomic_DNA"/>
</dbReference>
<reference evidence="1 2" key="1">
    <citation type="submission" date="2023-01" db="EMBL/GenBank/DDBJ databases">
        <title>Bacillus changyiensis sp. nov., isolated from a coastal deposit.</title>
        <authorList>
            <person name="Xiao G."/>
            <person name="Lai Q."/>
            <person name="Hu Z."/>
            <person name="Shao Z."/>
        </authorList>
    </citation>
    <scope>NUCLEOTIDE SEQUENCE [LARGE SCALE GENOMIC DNA]</scope>
    <source>
        <strain evidence="1 2">CLL-7-23</strain>
    </source>
</reference>
<evidence type="ECO:0000313" key="1">
    <source>
        <dbReference type="EMBL" id="MDA7025029.1"/>
    </source>
</evidence>
<keyword evidence="2" id="KW-1185">Reference proteome</keyword>
<protein>
    <submittedName>
        <fullName evidence="1">Uncharacterized protein</fullName>
    </submittedName>
</protein>